<dbReference type="InterPro" id="IPR051708">
    <property type="entry name" value="Plant_Aspart_Prot_A1"/>
</dbReference>
<dbReference type="InterPro" id="IPR021109">
    <property type="entry name" value="Peptidase_aspartic_dom_sf"/>
</dbReference>
<keyword evidence="2" id="KW-0645">Protease</keyword>
<evidence type="ECO:0000256" key="5">
    <source>
        <dbReference type="ARBA" id="ARBA00023180"/>
    </source>
</evidence>
<feature type="domain" description="Peptidase A1" evidence="7">
    <location>
        <begin position="75"/>
        <end position="432"/>
    </location>
</feature>
<keyword evidence="4" id="KW-0378">Hydrolase</keyword>
<feature type="transmembrane region" description="Helical" evidence="6">
    <location>
        <begin position="6"/>
        <end position="25"/>
    </location>
</feature>
<gene>
    <name evidence="8" type="ORF">SUGI_1279150</name>
    <name evidence="9" type="ORF">SUGI_1279370</name>
    <name evidence="10" type="ORF">SUGI_1307660</name>
    <name evidence="11" type="ORF">SUGI_1401540</name>
</gene>
<evidence type="ECO:0000313" key="8">
    <source>
        <dbReference type="EMBL" id="GLJ56967.1"/>
    </source>
</evidence>
<dbReference type="GO" id="GO:0006508">
    <property type="term" value="P:proteolysis"/>
    <property type="evidence" value="ECO:0007669"/>
    <property type="project" value="UniProtKB-KW"/>
</dbReference>
<reference evidence="9" key="1">
    <citation type="submission" date="2022-12" db="EMBL/GenBank/DDBJ databases">
        <title>Chromosome-Level Genome Assembly of Japanese Cedar (Cryptomeriajaponica D. Don).</title>
        <authorList>
            <person name="Fujino T."/>
            <person name="Yamaguchi K."/>
            <person name="Yokoyama T."/>
            <person name="Hamanaka T."/>
            <person name="Harazono Y."/>
            <person name="Kamada H."/>
            <person name="Kobayashi W."/>
            <person name="Ujino-Ihara T."/>
            <person name="Uchiyama K."/>
            <person name="Matsumoto A."/>
            <person name="Izuno A."/>
            <person name="Tsumura Y."/>
            <person name="Toyoda A."/>
            <person name="Shigenobu S."/>
            <person name="Moriguchi Y."/>
            <person name="Ueno S."/>
            <person name="Kasahara M."/>
        </authorList>
    </citation>
    <scope>NUCLEOTIDE SEQUENCE</scope>
</reference>
<keyword evidence="6" id="KW-0472">Membrane</keyword>
<protein>
    <recommendedName>
        <fullName evidence="7">Peptidase A1 domain-containing protein</fullName>
    </recommendedName>
</protein>
<dbReference type="AlphaFoldDB" id="A0AAD3NQL4"/>
<dbReference type="Pfam" id="PF14543">
    <property type="entry name" value="TAXi_N"/>
    <property type="match status" value="1"/>
</dbReference>
<dbReference type="GO" id="GO:0004190">
    <property type="term" value="F:aspartic-type endopeptidase activity"/>
    <property type="evidence" value="ECO:0007669"/>
    <property type="project" value="UniProtKB-KW"/>
</dbReference>
<evidence type="ECO:0000313" key="10">
    <source>
        <dbReference type="EMBL" id="GLJ57259.1"/>
    </source>
</evidence>
<dbReference type="EMBL" id="BSEH01000094">
    <property type="protein sequence ID" value="GLJ57259.1"/>
    <property type="molecule type" value="Genomic_DNA"/>
</dbReference>
<comment type="caution">
    <text evidence="9">The sequence shown here is derived from an EMBL/GenBank/DDBJ whole genome shotgun (WGS) entry which is preliminary data.</text>
</comment>
<dbReference type="PANTHER" id="PTHR47967">
    <property type="entry name" value="OS07G0603500 PROTEIN-RELATED"/>
    <property type="match status" value="1"/>
</dbReference>
<keyword evidence="3" id="KW-0064">Aspartyl protease</keyword>
<proteinExistence type="inferred from homology"/>
<evidence type="ECO:0000256" key="2">
    <source>
        <dbReference type="ARBA" id="ARBA00022670"/>
    </source>
</evidence>
<dbReference type="EMBL" id="BSEH01000062">
    <property type="protein sequence ID" value="GLJ56987.1"/>
    <property type="molecule type" value="Genomic_DNA"/>
</dbReference>
<dbReference type="CDD" id="cd05476">
    <property type="entry name" value="pepsin_A_like_plant"/>
    <property type="match status" value="1"/>
</dbReference>
<evidence type="ECO:0000313" key="9">
    <source>
        <dbReference type="EMBL" id="GLJ56987.1"/>
    </source>
</evidence>
<dbReference type="SUPFAM" id="SSF50630">
    <property type="entry name" value="Acid proteases"/>
    <property type="match status" value="1"/>
</dbReference>
<sequence length="476" mass="51228">MAYKNVVTMLAVNLFMCCFCTLFLAEAMRANHHFRSDSAFTRLKRMEASIKAQSTGRLETLVGMGVPVVGEDRAYFMTIGMGTPPINIRSQVDTSSDLIWFDCTALPAGSSTFKSVPCPSSFCSDLPNSTCSTNCQFSHNYTGGRNISGELFSETFTMTNGSGAVHSFGGVAFGCSHDTQGQSEVGANGVVWNNGLVGRNGVVGLGRGKLSLISQIGESKFSYCLADDYAEDYDDITYTPLLFGSAEELSGTGVQSTMMIKNSARPELNNYYYLSMEGISVGNISVNIPQGTFDIQANGSGGFIIDSATPYTVLPHGAFTAVASVLDSLFDSASGFRRINNSRDGFSLCYQSPYALAPYLNMTFHMGRGADFVIEGRQNFITYTDVDPSVVCLAVLDMGDASVEGVPAVLGNFQQQNYHILYDNGNETLSFVTTNCRRLVNGPSLYPEYSQSKALTLGCHGLSLAVLSIVISLLID</sequence>
<dbReference type="EMBL" id="BSEH01000239">
    <property type="protein sequence ID" value="GLJ58009.1"/>
    <property type="molecule type" value="Genomic_DNA"/>
</dbReference>
<name>A0AAD3NQL4_CRYJA</name>
<dbReference type="Pfam" id="PF14541">
    <property type="entry name" value="TAXi_C"/>
    <property type="match status" value="1"/>
</dbReference>
<evidence type="ECO:0000256" key="1">
    <source>
        <dbReference type="ARBA" id="ARBA00007447"/>
    </source>
</evidence>
<keyword evidence="6" id="KW-1133">Transmembrane helix</keyword>
<evidence type="ECO:0000313" key="11">
    <source>
        <dbReference type="EMBL" id="GLJ58009.1"/>
    </source>
</evidence>
<dbReference type="PROSITE" id="PS51767">
    <property type="entry name" value="PEPTIDASE_A1"/>
    <property type="match status" value="1"/>
</dbReference>
<dbReference type="InterPro" id="IPR033121">
    <property type="entry name" value="PEPTIDASE_A1"/>
</dbReference>
<comment type="similarity">
    <text evidence="1">Belongs to the peptidase A1 family.</text>
</comment>
<keyword evidence="6" id="KW-0812">Transmembrane</keyword>
<keyword evidence="5" id="KW-0325">Glycoprotein</keyword>
<accession>A0AAD3NQL4</accession>
<dbReference type="InterPro" id="IPR034161">
    <property type="entry name" value="Pepsin-like_plant"/>
</dbReference>
<dbReference type="EMBL" id="BSEH01000062">
    <property type="protein sequence ID" value="GLJ56967.1"/>
    <property type="molecule type" value="Genomic_DNA"/>
</dbReference>
<organism evidence="9 12">
    <name type="scientific">Cryptomeria japonica</name>
    <name type="common">Japanese cedar</name>
    <name type="synonym">Cupressus japonica</name>
    <dbReference type="NCBI Taxonomy" id="3369"/>
    <lineage>
        <taxon>Eukaryota</taxon>
        <taxon>Viridiplantae</taxon>
        <taxon>Streptophyta</taxon>
        <taxon>Embryophyta</taxon>
        <taxon>Tracheophyta</taxon>
        <taxon>Spermatophyta</taxon>
        <taxon>Pinopsida</taxon>
        <taxon>Pinidae</taxon>
        <taxon>Conifers II</taxon>
        <taxon>Cupressales</taxon>
        <taxon>Cupressaceae</taxon>
        <taxon>Cryptomeria</taxon>
    </lineage>
</organism>
<evidence type="ECO:0000259" key="7">
    <source>
        <dbReference type="PROSITE" id="PS51767"/>
    </source>
</evidence>
<dbReference type="Proteomes" id="UP001234787">
    <property type="component" value="Unassembled WGS sequence"/>
</dbReference>
<evidence type="ECO:0000256" key="4">
    <source>
        <dbReference type="ARBA" id="ARBA00022801"/>
    </source>
</evidence>
<dbReference type="PANTHER" id="PTHR47967:SF128">
    <property type="entry name" value="ASPARTIC PROTEINASE CDR1-LIKE"/>
    <property type="match status" value="1"/>
</dbReference>
<evidence type="ECO:0000256" key="3">
    <source>
        <dbReference type="ARBA" id="ARBA00022750"/>
    </source>
</evidence>
<evidence type="ECO:0000313" key="12">
    <source>
        <dbReference type="Proteomes" id="UP001234787"/>
    </source>
</evidence>
<evidence type="ECO:0000256" key="6">
    <source>
        <dbReference type="SAM" id="Phobius"/>
    </source>
</evidence>
<dbReference type="InterPro" id="IPR032799">
    <property type="entry name" value="TAXi_C"/>
</dbReference>
<keyword evidence="12" id="KW-1185">Reference proteome</keyword>
<dbReference type="GO" id="GO:0005576">
    <property type="term" value="C:extracellular region"/>
    <property type="evidence" value="ECO:0007669"/>
    <property type="project" value="TreeGrafter"/>
</dbReference>
<dbReference type="InterPro" id="IPR032861">
    <property type="entry name" value="TAXi_N"/>
</dbReference>
<dbReference type="Gene3D" id="2.40.70.10">
    <property type="entry name" value="Acid Proteases"/>
    <property type="match status" value="2"/>
</dbReference>